<evidence type="ECO:0000256" key="1">
    <source>
        <dbReference type="ARBA" id="ARBA00022723"/>
    </source>
</evidence>
<evidence type="ECO:0000313" key="4">
    <source>
        <dbReference type="Proteomes" id="UP000256913"/>
    </source>
</evidence>
<name>A0A3D9ZJ24_9ACTN</name>
<comment type="caution">
    <text evidence="3">The sequence shown here is derived from an EMBL/GenBank/DDBJ whole genome shotgun (WGS) entry which is preliminary data.</text>
</comment>
<organism evidence="3 4">
    <name type="scientific">Asanoa ferruginea</name>
    <dbReference type="NCBI Taxonomy" id="53367"/>
    <lineage>
        <taxon>Bacteria</taxon>
        <taxon>Bacillati</taxon>
        <taxon>Actinomycetota</taxon>
        <taxon>Actinomycetes</taxon>
        <taxon>Micromonosporales</taxon>
        <taxon>Micromonosporaceae</taxon>
        <taxon>Asanoa</taxon>
    </lineage>
</organism>
<evidence type="ECO:0000313" key="3">
    <source>
        <dbReference type="EMBL" id="REF97237.1"/>
    </source>
</evidence>
<evidence type="ECO:0000256" key="2">
    <source>
        <dbReference type="ARBA" id="ARBA00023239"/>
    </source>
</evidence>
<keyword evidence="2" id="KW-0456">Lyase</keyword>
<keyword evidence="4" id="KW-1185">Reference proteome</keyword>
<accession>A0A3D9ZJ24</accession>
<dbReference type="Pfam" id="PF01903">
    <property type="entry name" value="CbiX"/>
    <property type="match status" value="2"/>
</dbReference>
<dbReference type="CDD" id="cd03416">
    <property type="entry name" value="CbiX_SirB_N"/>
    <property type="match status" value="1"/>
</dbReference>
<dbReference type="GO" id="GO:0016829">
    <property type="term" value="F:lyase activity"/>
    <property type="evidence" value="ECO:0007669"/>
    <property type="project" value="UniProtKB-KW"/>
</dbReference>
<dbReference type="InterPro" id="IPR002762">
    <property type="entry name" value="CbiX-like"/>
</dbReference>
<dbReference type="InterPro" id="IPR050963">
    <property type="entry name" value="Sirohydro_Cobaltochel/CbiX"/>
</dbReference>
<proteinExistence type="predicted"/>
<protein>
    <submittedName>
        <fullName evidence="3">Sirohydrochlorin ferrochelatase</fullName>
    </submittedName>
</protein>
<sequence>MTLHLWLPAAPGPLVLVAHGSRDPRAARANAALVDAVRRARPGTPVRLAFLDHSGPRPAETLLALEAAGEKRATLVPLLLTSAYHVRVDVPAALMDARAAGLRMPVAVADVLGPVSGVTEPLLLSALRRRLAAASTAAGVWAPGVVPLDGVVLAAAGTRDDAARSTVETVAGNLSTALGGVPCQVAYASAAKPTGDEAVAALRAGGARHIGVASYFLAPGLLHETVVTAARRAGAAVVAEPLGGAPELARLVLARTATAREPICDLAKAA</sequence>
<dbReference type="Gene3D" id="3.40.50.1400">
    <property type="match status" value="2"/>
</dbReference>
<dbReference type="GO" id="GO:0046872">
    <property type="term" value="F:metal ion binding"/>
    <property type="evidence" value="ECO:0007669"/>
    <property type="project" value="UniProtKB-KW"/>
</dbReference>
<gene>
    <name evidence="3" type="ORF">DFJ67_3234</name>
</gene>
<dbReference type="PANTHER" id="PTHR33542:SF5">
    <property type="entry name" value="FERROCHELATASE CHE1"/>
    <property type="match status" value="1"/>
</dbReference>
<dbReference type="SUPFAM" id="SSF53800">
    <property type="entry name" value="Chelatase"/>
    <property type="match status" value="2"/>
</dbReference>
<dbReference type="Proteomes" id="UP000256913">
    <property type="component" value="Unassembled WGS sequence"/>
</dbReference>
<reference evidence="3 4" key="1">
    <citation type="submission" date="2018-08" db="EMBL/GenBank/DDBJ databases">
        <title>Sequencing the genomes of 1000 actinobacteria strains.</title>
        <authorList>
            <person name="Klenk H.-P."/>
        </authorList>
    </citation>
    <scope>NUCLEOTIDE SEQUENCE [LARGE SCALE GENOMIC DNA]</scope>
    <source>
        <strain evidence="3 4">DSM 44099</strain>
    </source>
</reference>
<dbReference type="EMBL" id="QUMQ01000001">
    <property type="protein sequence ID" value="REF97237.1"/>
    <property type="molecule type" value="Genomic_DNA"/>
</dbReference>
<keyword evidence="1" id="KW-0479">Metal-binding</keyword>
<dbReference type="AlphaFoldDB" id="A0A3D9ZJ24"/>
<dbReference type="PANTHER" id="PTHR33542">
    <property type="entry name" value="SIROHYDROCHLORIN FERROCHELATASE, CHLOROPLASTIC"/>
    <property type="match status" value="1"/>
</dbReference>